<reference evidence="2" key="2">
    <citation type="submission" date="2025-08" db="UniProtKB">
        <authorList>
            <consortium name="Ensembl"/>
        </authorList>
    </citation>
    <scope>IDENTIFICATION</scope>
</reference>
<dbReference type="Ensembl" id="ENSAPLT00000044213.1">
    <property type="protein sequence ID" value="ENSAPLP00000024514.1"/>
    <property type="gene ID" value="ENSAPLG00000028456.1"/>
</dbReference>
<dbReference type="OMA" id="NLGYGHN"/>
<keyword evidence="3" id="KW-1185">Reference proteome</keyword>
<name>A0A493TF98_ANAPP</name>
<reference evidence="3" key="1">
    <citation type="submission" date="2017-10" db="EMBL/GenBank/DDBJ databases">
        <title>A new Pekin duck reference genome.</title>
        <authorList>
            <person name="Hou Z.-C."/>
            <person name="Zhou Z.-K."/>
            <person name="Zhu F."/>
            <person name="Hou S.-S."/>
        </authorList>
    </citation>
    <scope>NUCLEOTIDE SEQUENCE [LARGE SCALE GENOMIC DNA]</scope>
</reference>
<dbReference type="AlphaFoldDB" id="A0A493TF98"/>
<proteinExistence type="predicted"/>
<reference evidence="2" key="3">
    <citation type="submission" date="2025-09" db="UniProtKB">
        <authorList>
            <consortium name="Ensembl"/>
        </authorList>
    </citation>
    <scope>IDENTIFICATION</scope>
</reference>
<sequence>MWIGVRDGCSGQPWWGAGWGGAAGRDLLQLEAPLPARAGLGGHGAGDVGYGARNVGYGAGELGYGAREVGYGARNMGYGAWEVGYGARNMGNGAWDVGYGAQEVRYGTWDVRYGAGDVGQPRGADPAQGRVQAAGPGCSPAASPRLPSAPPCPSSSREPP</sequence>
<dbReference type="Proteomes" id="UP000016666">
    <property type="component" value="Unassembled WGS sequence"/>
</dbReference>
<feature type="compositionally biased region" description="Low complexity" evidence="1">
    <location>
        <begin position="133"/>
        <end position="146"/>
    </location>
</feature>
<organism evidence="2 3">
    <name type="scientific">Anas platyrhynchos platyrhynchos</name>
    <name type="common">Northern mallard</name>
    <dbReference type="NCBI Taxonomy" id="8840"/>
    <lineage>
        <taxon>Eukaryota</taxon>
        <taxon>Metazoa</taxon>
        <taxon>Chordata</taxon>
        <taxon>Craniata</taxon>
        <taxon>Vertebrata</taxon>
        <taxon>Euteleostomi</taxon>
        <taxon>Archelosauria</taxon>
        <taxon>Archosauria</taxon>
        <taxon>Dinosauria</taxon>
        <taxon>Saurischia</taxon>
        <taxon>Theropoda</taxon>
        <taxon>Coelurosauria</taxon>
        <taxon>Aves</taxon>
        <taxon>Neognathae</taxon>
        <taxon>Galloanserae</taxon>
        <taxon>Anseriformes</taxon>
        <taxon>Anatidae</taxon>
        <taxon>Anatinae</taxon>
        <taxon>Anas</taxon>
    </lineage>
</organism>
<feature type="region of interest" description="Disordered" evidence="1">
    <location>
        <begin position="117"/>
        <end position="160"/>
    </location>
</feature>
<evidence type="ECO:0000313" key="2">
    <source>
        <dbReference type="Ensembl" id="ENSAPLP00000024514.1"/>
    </source>
</evidence>
<accession>A0A493TF98</accession>
<evidence type="ECO:0000256" key="1">
    <source>
        <dbReference type="SAM" id="MobiDB-lite"/>
    </source>
</evidence>
<protein>
    <submittedName>
        <fullName evidence="2">Uncharacterized protein</fullName>
    </submittedName>
</protein>
<dbReference type="STRING" id="8840.ENSAPLP00000024514"/>
<evidence type="ECO:0000313" key="3">
    <source>
        <dbReference type="Proteomes" id="UP000016666"/>
    </source>
</evidence>